<evidence type="ECO:0000256" key="1">
    <source>
        <dbReference type="SAM" id="Phobius"/>
    </source>
</evidence>
<reference evidence="3" key="1">
    <citation type="submission" date="2017-04" db="EMBL/GenBank/DDBJ databases">
        <title>Plasmodium gonderi genome.</title>
        <authorList>
            <person name="Arisue N."/>
            <person name="Honma H."/>
            <person name="Kawai S."/>
            <person name="Tougan T."/>
            <person name="Tanabe K."/>
            <person name="Horii T."/>
        </authorList>
    </citation>
    <scope>NUCLEOTIDE SEQUENCE [LARGE SCALE GENOMIC DNA]</scope>
    <source>
        <strain evidence="3">ATCC 30045</strain>
    </source>
</reference>
<dbReference type="Proteomes" id="UP000195521">
    <property type="component" value="Unassembled WGS sequence"/>
</dbReference>
<proteinExistence type="predicted"/>
<accession>A0A1Y1JVY4</accession>
<protein>
    <submittedName>
        <fullName evidence="2">Variable surface protein</fullName>
    </submittedName>
</protein>
<dbReference type="GeneID" id="39745321"/>
<dbReference type="EMBL" id="BDQF01000378">
    <property type="protein sequence ID" value="GAW84513.1"/>
    <property type="molecule type" value="Genomic_DNA"/>
</dbReference>
<organism evidence="2 3">
    <name type="scientific">Plasmodium gonderi</name>
    <dbReference type="NCBI Taxonomy" id="77519"/>
    <lineage>
        <taxon>Eukaryota</taxon>
        <taxon>Sar</taxon>
        <taxon>Alveolata</taxon>
        <taxon>Apicomplexa</taxon>
        <taxon>Aconoidasida</taxon>
        <taxon>Haemosporida</taxon>
        <taxon>Plasmodiidae</taxon>
        <taxon>Plasmodium</taxon>
        <taxon>Plasmodium (Plasmodium)</taxon>
    </lineage>
</organism>
<dbReference type="AlphaFoldDB" id="A0A1Y1JVY4"/>
<dbReference type="RefSeq" id="XP_028547102.1">
    <property type="nucleotide sequence ID" value="XM_028691301.1"/>
</dbReference>
<evidence type="ECO:0000313" key="3">
    <source>
        <dbReference type="Proteomes" id="UP000195521"/>
    </source>
</evidence>
<keyword evidence="1" id="KW-0812">Transmembrane</keyword>
<keyword evidence="1" id="KW-0472">Membrane</keyword>
<gene>
    <name evidence="2" type="ORF">PGO_003380</name>
</gene>
<evidence type="ECO:0000313" key="2">
    <source>
        <dbReference type="EMBL" id="GAW84513.1"/>
    </source>
</evidence>
<comment type="caution">
    <text evidence="2">The sequence shown here is derived from an EMBL/GenBank/DDBJ whole genome shotgun (WGS) entry which is preliminary data.</text>
</comment>
<keyword evidence="3" id="KW-1185">Reference proteome</keyword>
<feature type="transmembrane region" description="Helical" evidence="1">
    <location>
        <begin position="119"/>
        <end position="138"/>
    </location>
</feature>
<keyword evidence="1" id="KW-1133">Transmembrane helix</keyword>
<name>A0A1Y1JVY4_PLAGO</name>
<sequence length="208" mass="25266">MKKKLKLMMRNLGTYDICNNYLKNLEEDTFLNLYFLEWLYYFLQVYENKGDISTCPMKILDYSKYLISLSECNKLYNNSFCDIINELQSSKSDYMVFISKCLKDAEPLAMSTEKSTIRVVLATLIVLFKILITVFIFYKVKHTNNFKKDSELHYFNYFRLYLQRILRNIRRLWFDNYNDYYILKDNFEMEYKNSIQNEYKLTYTSLGD</sequence>